<dbReference type="GO" id="GO:0003843">
    <property type="term" value="F:1,3-beta-D-glucan synthase activity"/>
    <property type="evidence" value="ECO:0007669"/>
    <property type="project" value="InterPro"/>
</dbReference>
<dbReference type="Pfam" id="PF02364">
    <property type="entry name" value="Glucan_synthase"/>
    <property type="match status" value="1"/>
</dbReference>
<protein>
    <recommendedName>
        <fullName evidence="2">Glycosyl transferase 48 domain-containing protein</fullName>
    </recommendedName>
</protein>
<keyword evidence="4" id="KW-1185">Reference proteome</keyword>
<dbReference type="GO" id="GO:0005886">
    <property type="term" value="C:plasma membrane"/>
    <property type="evidence" value="ECO:0007669"/>
    <property type="project" value="TreeGrafter"/>
</dbReference>
<feature type="transmembrane region" description="Helical" evidence="1">
    <location>
        <begin position="37"/>
        <end position="56"/>
    </location>
</feature>
<dbReference type="GO" id="GO:0006075">
    <property type="term" value="P:(1-&gt;3)-beta-D-glucan biosynthetic process"/>
    <property type="evidence" value="ECO:0007669"/>
    <property type="project" value="InterPro"/>
</dbReference>
<dbReference type="GO" id="GO:0000148">
    <property type="term" value="C:1,3-beta-D-glucan synthase complex"/>
    <property type="evidence" value="ECO:0007669"/>
    <property type="project" value="InterPro"/>
</dbReference>
<dbReference type="AlphaFoldDB" id="A0AAD8GP82"/>
<organism evidence="3 4">
    <name type="scientific">Heracleum sosnowskyi</name>
    <dbReference type="NCBI Taxonomy" id="360622"/>
    <lineage>
        <taxon>Eukaryota</taxon>
        <taxon>Viridiplantae</taxon>
        <taxon>Streptophyta</taxon>
        <taxon>Embryophyta</taxon>
        <taxon>Tracheophyta</taxon>
        <taxon>Spermatophyta</taxon>
        <taxon>Magnoliopsida</taxon>
        <taxon>eudicotyledons</taxon>
        <taxon>Gunneridae</taxon>
        <taxon>Pentapetalae</taxon>
        <taxon>asterids</taxon>
        <taxon>campanulids</taxon>
        <taxon>Apiales</taxon>
        <taxon>Apiaceae</taxon>
        <taxon>Apioideae</taxon>
        <taxon>apioid superclade</taxon>
        <taxon>Tordylieae</taxon>
        <taxon>Tordyliinae</taxon>
        <taxon>Heracleum</taxon>
    </lineage>
</organism>
<proteinExistence type="predicted"/>
<name>A0AAD8GP82_9APIA</name>
<sequence>MSLRSGDVCGTTFNYELYWLNVIDHLLSVLKMGLTKMVVSLSILVILFLSFSSIIGQPISSGTEAENTLVDVEIGTKPIKQKDDTVRVDPLDHLKKYRGGYEIRDLHYSTWFMSYQETSFVTIGQRILPNPLRVRFHYGHPDLFDRVFHLTRGGISKASKTINLSEDVFAGYNTTLRRGYVTYHEYMQVGKGRDVGLNQISKFEAKVANGNSEQTISRDIYLSWTPI</sequence>
<comment type="caution">
    <text evidence="3">The sequence shown here is derived from an EMBL/GenBank/DDBJ whole genome shotgun (WGS) entry which is preliminary data.</text>
</comment>
<dbReference type="InterPro" id="IPR003440">
    <property type="entry name" value="Glyco_trans_48_dom"/>
</dbReference>
<keyword evidence="1" id="KW-1133">Transmembrane helix</keyword>
<evidence type="ECO:0000259" key="2">
    <source>
        <dbReference type="Pfam" id="PF02364"/>
    </source>
</evidence>
<dbReference type="Proteomes" id="UP001237642">
    <property type="component" value="Unassembled WGS sequence"/>
</dbReference>
<dbReference type="EMBL" id="JAUIZM010000019">
    <property type="protein sequence ID" value="KAK1352103.1"/>
    <property type="molecule type" value="Genomic_DNA"/>
</dbReference>
<evidence type="ECO:0000313" key="3">
    <source>
        <dbReference type="EMBL" id="KAK1352103.1"/>
    </source>
</evidence>
<keyword evidence="1" id="KW-0472">Membrane</keyword>
<feature type="domain" description="Glycosyl transferase 48" evidence="2">
    <location>
        <begin position="110"/>
        <end position="221"/>
    </location>
</feature>
<dbReference type="PANTHER" id="PTHR12741:SF22">
    <property type="entry name" value="CALLOSE SYNTHASE 8-RELATED"/>
    <property type="match status" value="1"/>
</dbReference>
<reference evidence="3" key="2">
    <citation type="submission" date="2023-05" db="EMBL/GenBank/DDBJ databases">
        <authorList>
            <person name="Schelkunov M.I."/>
        </authorList>
    </citation>
    <scope>NUCLEOTIDE SEQUENCE</scope>
    <source>
        <strain evidence="3">Hsosn_3</strain>
        <tissue evidence="3">Leaf</tissue>
    </source>
</reference>
<gene>
    <name evidence="3" type="ORF">POM88_053607</name>
</gene>
<reference evidence="3" key="1">
    <citation type="submission" date="2023-02" db="EMBL/GenBank/DDBJ databases">
        <title>Genome of toxic invasive species Heracleum sosnowskyi carries increased number of genes despite the absence of recent whole-genome duplications.</title>
        <authorList>
            <person name="Schelkunov M."/>
            <person name="Shtratnikova V."/>
            <person name="Makarenko M."/>
            <person name="Klepikova A."/>
            <person name="Omelchenko D."/>
            <person name="Novikova G."/>
            <person name="Obukhova E."/>
            <person name="Bogdanov V."/>
            <person name="Penin A."/>
            <person name="Logacheva M."/>
        </authorList>
    </citation>
    <scope>NUCLEOTIDE SEQUENCE</scope>
    <source>
        <strain evidence="3">Hsosn_3</strain>
        <tissue evidence="3">Leaf</tissue>
    </source>
</reference>
<dbReference type="PANTHER" id="PTHR12741">
    <property type="entry name" value="LYST-INTERACTING PROTEIN LIP5 DOPAMINE RESPONSIVE PROTEIN DRG-1"/>
    <property type="match status" value="1"/>
</dbReference>
<evidence type="ECO:0000313" key="4">
    <source>
        <dbReference type="Proteomes" id="UP001237642"/>
    </source>
</evidence>
<evidence type="ECO:0000256" key="1">
    <source>
        <dbReference type="SAM" id="Phobius"/>
    </source>
</evidence>
<accession>A0AAD8GP82</accession>
<keyword evidence="1" id="KW-0812">Transmembrane</keyword>